<dbReference type="HOGENOM" id="CLU_000288_18_2_1"/>
<evidence type="ECO:0000313" key="6">
    <source>
        <dbReference type="Proteomes" id="UP000000305"/>
    </source>
</evidence>
<evidence type="ECO:0000256" key="2">
    <source>
        <dbReference type="ARBA" id="ARBA00022737"/>
    </source>
</evidence>
<dbReference type="OrthoDB" id="1053178at2759"/>
<accession>E9H6Q4</accession>
<dbReference type="InterPro" id="IPR055414">
    <property type="entry name" value="LRR_R13L4/SHOC2-like"/>
</dbReference>
<protein>
    <recommendedName>
        <fullName evidence="4">Disease resistance R13L4/SHOC-2-like LRR domain-containing protein</fullName>
    </recommendedName>
</protein>
<keyword evidence="2" id="KW-0677">Repeat</keyword>
<dbReference type="EMBL" id="GL732598">
    <property type="protein sequence ID" value="EFX72596.1"/>
    <property type="molecule type" value="Genomic_DNA"/>
</dbReference>
<dbReference type="InterPro" id="IPR003591">
    <property type="entry name" value="Leu-rich_rpt_typical-subtyp"/>
</dbReference>
<dbReference type="Gene3D" id="3.80.10.10">
    <property type="entry name" value="Ribonuclease Inhibitor"/>
    <property type="match status" value="2"/>
</dbReference>
<sequence>MANFVDYSYSSSDSGESDYSGKSQCLDFSYAMINSESLSHNLEAIICESGSHLKRADYYESMILQHNRLNTLPDSVAFFVNIKLLNLSGNNLTFIPDAILMLKNLTSLIAKNNRLEDDGIPKNLGICKTLREVNFSGNCLTRFPEQLLELDGLKFLYVGGNQISMIPNTIGRLQRLKVLYLGGNCLTEIPAEVGQLARLQALVLSENQLENLPSTIVQLKKLRTLLLHKNQLTTLPPQIVALKELMELSLRDNPLVVRFVRDLTYNPPTLLELAGRVIKSNCVPYNTWEIPQHLAAYLGSAHQCVNPKCQGVYFDSRVEHVKFVDFCGKYRIPLLQYLCSPNCTKNPVSVECCPLDSDSDSGRLKKVLLG</sequence>
<dbReference type="OMA" id="GLSQWFP"/>
<dbReference type="PANTHER" id="PTHR48051:SF53">
    <property type="entry name" value="LEUCINE RICH REPEAT CONTAINING 58"/>
    <property type="match status" value="1"/>
</dbReference>
<dbReference type="SMART" id="SM00369">
    <property type="entry name" value="LRR_TYP"/>
    <property type="match status" value="5"/>
</dbReference>
<evidence type="ECO:0000256" key="3">
    <source>
        <dbReference type="SAM" id="MobiDB-lite"/>
    </source>
</evidence>
<dbReference type="eggNOG" id="KOG0619">
    <property type="taxonomic scope" value="Eukaryota"/>
</dbReference>
<evidence type="ECO:0000259" key="4">
    <source>
        <dbReference type="Pfam" id="PF23598"/>
    </source>
</evidence>
<dbReference type="Proteomes" id="UP000000305">
    <property type="component" value="Unassembled WGS sequence"/>
</dbReference>
<evidence type="ECO:0000313" key="5">
    <source>
        <dbReference type="EMBL" id="EFX72596.1"/>
    </source>
</evidence>
<dbReference type="SMART" id="SM00364">
    <property type="entry name" value="LRR_BAC"/>
    <property type="match status" value="7"/>
</dbReference>
<dbReference type="STRING" id="6669.E9H6Q4"/>
<dbReference type="KEGG" id="dpx:DAPPUDRAFT_308174"/>
<gene>
    <name evidence="5" type="ORF">DAPPUDRAFT_308174</name>
</gene>
<evidence type="ECO:0000256" key="1">
    <source>
        <dbReference type="ARBA" id="ARBA00022614"/>
    </source>
</evidence>
<dbReference type="InterPro" id="IPR050216">
    <property type="entry name" value="LRR_domain-containing"/>
</dbReference>
<keyword evidence="1" id="KW-0433">Leucine-rich repeat</keyword>
<dbReference type="Pfam" id="PF23598">
    <property type="entry name" value="LRR_14"/>
    <property type="match status" value="1"/>
</dbReference>
<dbReference type="GO" id="GO:0035556">
    <property type="term" value="P:intracellular signal transduction"/>
    <property type="evidence" value="ECO:0000318"/>
    <property type="project" value="GO_Central"/>
</dbReference>
<feature type="domain" description="Disease resistance R13L4/SHOC-2-like LRR" evidence="4">
    <location>
        <begin position="173"/>
        <end position="253"/>
    </location>
</feature>
<proteinExistence type="predicted"/>
<feature type="region of interest" description="Disordered" evidence="3">
    <location>
        <begin position="1"/>
        <end position="20"/>
    </location>
</feature>
<dbReference type="PANTHER" id="PTHR48051">
    <property type="match status" value="1"/>
</dbReference>
<dbReference type="InterPro" id="IPR032675">
    <property type="entry name" value="LRR_dom_sf"/>
</dbReference>
<keyword evidence="6" id="KW-1185">Reference proteome</keyword>
<name>E9H6Q4_DAPPU</name>
<dbReference type="SUPFAM" id="SSF52058">
    <property type="entry name" value="L domain-like"/>
    <property type="match status" value="1"/>
</dbReference>
<organism evidence="5 6">
    <name type="scientific">Daphnia pulex</name>
    <name type="common">Water flea</name>
    <dbReference type="NCBI Taxonomy" id="6669"/>
    <lineage>
        <taxon>Eukaryota</taxon>
        <taxon>Metazoa</taxon>
        <taxon>Ecdysozoa</taxon>
        <taxon>Arthropoda</taxon>
        <taxon>Crustacea</taxon>
        <taxon>Branchiopoda</taxon>
        <taxon>Diplostraca</taxon>
        <taxon>Cladocera</taxon>
        <taxon>Anomopoda</taxon>
        <taxon>Daphniidae</taxon>
        <taxon>Daphnia</taxon>
    </lineage>
</organism>
<dbReference type="InterPro" id="IPR001611">
    <property type="entry name" value="Leu-rich_rpt"/>
</dbReference>
<dbReference type="Pfam" id="PF13855">
    <property type="entry name" value="LRR_8"/>
    <property type="match status" value="1"/>
</dbReference>
<dbReference type="InParanoid" id="E9H6Q4"/>
<dbReference type="AlphaFoldDB" id="E9H6Q4"/>
<dbReference type="PROSITE" id="PS51450">
    <property type="entry name" value="LRR"/>
    <property type="match status" value="2"/>
</dbReference>
<reference evidence="5 6" key="1">
    <citation type="journal article" date="2011" name="Science">
        <title>The ecoresponsive genome of Daphnia pulex.</title>
        <authorList>
            <person name="Colbourne J.K."/>
            <person name="Pfrender M.E."/>
            <person name="Gilbert D."/>
            <person name="Thomas W.K."/>
            <person name="Tucker A."/>
            <person name="Oakley T.H."/>
            <person name="Tokishita S."/>
            <person name="Aerts A."/>
            <person name="Arnold G.J."/>
            <person name="Basu M.K."/>
            <person name="Bauer D.J."/>
            <person name="Caceres C.E."/>
            <person name="Carmel L."/>
            <person name="Casola C."/>
            <person name="Choi J.H."/>
            <person name="Detter J.C."/>
            <person name="Dong Q."/>
            <person name="Dusheyko S."/>
            <person name="Eads B.D."/>
            <person name="Frohlich T."/>
            <person name="Geiler-Samerotte K.A."/>
            <person name="Gerlach D."/>
            <person name="Hatcher P."/>
            <person name="Jogdeo S."/>
            <person name="Krijgsveld J."/>
            <person name="Kriventseva E.V."/>
            <person name="Kultz D."/>
            <person name="Laforsch C."/>
            <person name="Lindquist E."/>
            <person name="Lopez J."/>
            <person name="Manak J.R."/>
            <person name="Muller J."/>
            <person name="Pangilinan J."/>
            <person name="Patwardhan R.P."/>
            <person name="Pitluck S."/>
            <person name="Pritham E.J."/>
            <person name="Rechtsteiner A."/>
            <person name="Rho M."/>
            <person name="Rogozin I.B."/>
            <person name="Sakarya O."/>
            <person name="Salamov A."/>
            <person name="Schaack S."/>
            <person name="Shapiro H."/>
            <person name="Shiga Y."/>
            <person name="Skalitzky C."/>
            <person name="Smith Z."/>
            <person name="Souvorov A."/>
            <person name="Sung W."/>
            <person name="Tang Z."/>
            <person name="Tsuchiya D."/>
            <person name="Tu H."/>
            <person name="Vos H."/>
            <person name="Wang M."/>
            <person name="Wolf Y.I."/>
            <person name="Yamagata H."/>
            <person name="Yamada T."/>
            <person name="Ye Y."/>
            <person name="Shaw J.R."/>
            <person name="Andrews J."/>
            <person name="Crease T.J."/>
            <person name="Tang H."/>
            <person name="Lucas S.M."/>
            <person name="Robertson H.M."/>
            <person name="Bork P."/>
            <person name="Koonin E.V."/>
            <person name="Zdobnov E.M."/>
            <person name="Grigoriev I.V."/>
            <person name="Lynch M."/>
            <person name="Boore J.L."/>
        </authorList>
    </citation>
    <scope>NUCLEOTIDE SEQUENCE [LARGE SCALE GENOMIC DNA]</scope>
</reference>
<dbReference type="FunCoup" id="E9H6Q4">
    <property type="interactions" value="115"/>
</dbReference>
<dbReference type="PhylomeDB" id="E9H6Q4"/>